<comment type="caution">
    <text evidence="2">The sequence shown here is derived from an EMBL/GenBank/DDBJ whole genome shotgun (WGS) entry which is preliminary data.</text>
</comment>
<dbReference type="Pfam" id="PF11454">
    <property type="entry name" value="DUF3016"/>
    <property type="match status" value="1"/>
</dbReference>
<dbReference type="Proteomes" id="UP001596086">
    <property type="component" value="Unassembled WGS sequence"/>
</dbReference>
<accession>A0ABW0S0X2</accession>
<dbReference type="InterPro" id="IPR021557">
    <property type="entry name" value="DUF3016"/>
</dbReference>
<evidence type="ECO:0000313" key="2">
    <source>
        <dbReference type="EMBL" id="MFC5549936.1"/>
    </source>
</evidence>
<gene>
    <name evidence="2" type="ORF">ACFPO9_15575</name>
</gene>
<proteinExistence type="predicted"/>
<feature type="signal peptide" evidence="1">
    <location>
        <begin position="1"/>
        <end position="23"/>
    </location>
</feature>
<keyword evidence="3" id="KW-1185">Reference proteome</keyword>
<evidence type="ECO:0000313" key="3">
    <source>
        <dbReference type="Proteomes" id="UP001596086"/>
    </source>
</evidence>
<feature type="chain" id="PRO_5046478438" evidence="1">
    <location>
        <begin position="24"/>
        <end position="166"/>
    </location>
</feature>
<reference evidence="3" key="1">
    <citation type="journal article" date="2019" name="Int. J. Syst. Evol. Microbiol.">
        <title>The Global Catalogue of Microorganisms (GCM) 10K type strain sequencing project: providing services to taxonomists for standard genome sequencing and annotation.</title>
        <authorList>
            <consortium name="The Broad Institute Genomics Platform"/>
            <consortium name="The Broad Institute Genome Sequencing Center for Infectious Disease"/>
            <person name="Wu L."/>
            <person name="Ma J."/>
        </authorList>
    </citation>
    <scope>NUCLEOTIDE SEQUENCE [LARGE SCALE GENOMIC DNA]</scope>
    <source>
        <strain evidence="3">CGMCC 4.5798</strain>
    </source>
</reference>
<sequence length="166" mass="18669">MKTILRQLALAGVFALAAGSAAAAVTVTWTAPDKYADVPRDSSARESMMSDLTDHFTWLGTALPPGQDLRIEVLDVDLAGREEPSARVVRDVRVMRGGADWPRMRLRYAVEANGQVLKSGEAQLSDMDYMAKVNRYSEDQPQRYEKQMIDRWFEKNIAPLPRGDRR</sequence>
<evidence type="ECO:0000256" key="1">
    <source>
        <dbReference type="SAM" id="SignalP"/>
    </source>
</evidence>
<protein>
    <submittedName>
        <fullName evidence="2">DUF3016 domain-containing protein</fullName>
    </submittedName>
</protein>
<organism evidence="2 3">
    <name type="scientific">Massilia aerilata</name>
    <dbReference type="NCBI Taxonomy" id="453817"/>
    <lineage>
        <taxon>Bacteria</taxon>
        <taxon>Pseudomonadati</taxon>
        <taxon>Pseudomonadota</taxon>
        <taxon>Betaproteobacteria</taxon>
        <taxon>Burkholderiales</taxon>
        <taxon>Oxalobacteraceae</taxon>
        <taxon>Telluria group</taxon>
        <taxon>Massilia</taxon>
    </lineage>
</organism>
<keyword evidence="1" id="KW-0732">Signal</keyword>
<dbReference type="EMBL" id="JBHSMZ010000010">
    <property type="protein sequence ID" value="MFC5549936.1"/>
    <property type="molecule type" value="Genomic_DNA"/>
</dbReference>
<name>A0ABW0S0X2_9BURK</name>
<dbReference type="RefSeq" id="WP_379772029.1">
    <property type="nucleotide sequence ID" value="NZ_JBHSMZ010000010.1"/>
</dbReference>